<proteinExistence type="predicted"/>
<dbReference type="Proteomes" id="UP001630127">
    <property type="component" value="Unassembled WGS sequence"/>
</dbReference>
<keyword evidence="2" id="KW-1185">Reference proteome</keyword>
<sequence length="147" mass="16876">MERICKWEEQTLSKASKEVLLTVVVQAIASYAMSYFELPNNILNDIRAHMSKIGGRVNGCYDNDHMGLFRAALIESLSGILDSLHTELLSLKRAIWLAFTIGFRDVMFERDSLQEFQFWDMVNIQRVGNDMAHTLARNAHQSLQQQI</sequence>
<accession>A0ABD2Z426</accession>
<dbReference type="AlphaFoldDB" id="A0ABD2Z426"/>
<comment type="caution">
    <text evidence="1">The sequence shown here is derived from an EMBL/GenBank/DDBJ whole genome shotgun (WGS) entry which is preliminary data.</text>
</comment>
<name>A0ABD2Z426_9GENT</name>
<evidence type="ECO:0000313" key="2">
    <source>
        <dbReference type="Proteomes" id="UP001630127"/>
    </source>
</evidence>
<reference evidence="1 2" key="1">
    <citation type="submission" date="2024-11" db="EMBL/GenBank/DDBJ databases">
        <title>A near-complete genome assembly of Cinchona calisaya.</title>
        <authorList>
            <person name="Lian D.C."/>
            <person name="Zhao X.W."/>
            <person name="Wei L."/>
        </authorList>
    </citation>
    <scope>NUCLEOTIDE SEQUENCE [LARGE SCALE GENOMIC DNA]</scope>
    <source>
        <tissue evidence="1">Nenye</tissue>
    </source>
</reference>
<organism evidence="1 2">
    <name type="scientific">Cinchona calisaya</name>
    <dbReference type="NCBI Taxonomy" id="153742"/>
    <lineage>
        <taxon>Eukaryota</taxon>
        <taxon>Viridiplantae</taxon>
        <taxon>Streptophyta</taxon>
        <taxon>Embryophyta</taxon>
        <taxon>Tracheophyta</taxon>
        <taxon>Spermatophyta</taxon>
        <taxon>Magnoliopsida</taxon>
        <taxon>eudicotyledons</taxon>
        <taxon>Gunneridae</taxon>
        <taxon>Pentapetalae</taxon>
        <taxon>asterids</taxon>
        <taxon>lamiids</taxon>
        <taxon>Gentianales</taxon>
        <taxon>Rubiaceae</taxon>
        <taxon>Cinchonoideae</taxon>
        <taxon>Cinchoneae</taxon>
        <taxon>Cinchona</taxon>
    </lineage>
</organism>
<gene>
    <name evidence="1" type="ORF">ACH5RR_026580</name>
</gene>
<dbReference type="EMBL" id="JBJUIK010000011">
    <property type="protein sequence ID" value="KAL3513863.1"/>
    <property type="molecule type" value="Genomic_DNA"/>
</dbReference>
<protein>
    <submittedName>
        <fullName evidence="1">Uncharacterized protein</fullName>
    </submittedName>
</protein>
<evidence type="ECO:0000313" key="1">
    <source>
        <dbReference type="EMBL" id="KAL3513863.1"/>
    </source>
</evidence>